<evidence type="ECO:0000313" key="4">
    <source>
        <dbReference type="EMBL" id="GAO99669.1"/>
    </source>
</evidence>
<evidence type="ECO:0000256" key="1">
    <source>
        <dbReference type="ARBA" id="ARBA00010266"/>
    </source>
</evidence>
<dbReference type="PANTHER" id="PTHR33308:SF9">
    <property type="entry name" value="PEPTIDOGLYCAN HYDROLASE FLGJ"/>
    <property type="match status" value="1"/>
</dbReference>
<evidence type="ECO:0000313" key="5">
    <source>
        <dbReference type="Proteomes" id="UP000253891"/>
    </source>
</evidence>
<dbReference type="RefSeq" id="WP_242977384.1">
    <property type="nucleotide sequence ID" value="NZ_DF968000.1"/>
</dbReference>
<dbReference type="GO" id="GO:0004040">
    <property type="term" value="F:amidase activity"/>
    <property type="evidence" value="ECO:0007669"/>
    <property type="project" value="InterPro"/>
</dbReference>
<dbReference type="Proteomes" id="UP000253891">
    <property type="component" value="Unassembled WGS sequence"/>
</dbReference>
<dbReference type="PANTHER" id="PTHR33308">
    <property type="entry name" value="PEPTIDOGLYCAN HYDROLASE FLGJ"/>
    <property type="match status" value="1"/>
</dbReference>
<feature type="domain" description="Mannosyl-glycoprotein endo-beta-N-acetylglucosamidase-like" evidence="3">
    <location>
        <begin position="59"/>
        <end position="216"/>
    </location>
</feature>
<keyword evidence="2" id="KW-0378">Hydrolase</keyword>
<reference evidence="4 5" key="1">
    <citation type="journal article" date="2015" name="BMC Genomics">
        <title>Comparative genomics of Fructobacillus spp. and Leuconostoc spp. reveals niche-specific evolution of Fructobacillus spp.</title>
        <authorList>
            <person name="Endo A."/>
            <person name="Tanizawa Y."/>
            <person name="Tanaka N."/>
            <person name="Maeno S."/>
            <person name="Kumar H."/>
            <person name="Shiwa Y."/>
            <person name="Okada S."/>
            <person name="Yoshikawa H."/>
            <person name="Dicks L."/>
            <person name="Nakagawa J."/>
            <person name="Arita M."/>
        </authorList>
    </citation>
    <scope>NUCLEOTIDE SEQUENCE [LARGE SCALE GENOMIC DNA]</scope>
    <source>
        <strain evidence="4 5">JCM 12225</strain>
    </source>
</reference>
<dbReference type="Gene3D" id="4.10.80.30">
    <property type="entry name" value="DNA polymerase, domain 6"/>
    <property type="match status" value="1"/>
</dbReference>
<dbReference type="AlphaFoldDB" id="A0A0K8MIG4"/>
<dbReference type="InterPro" id="IPR051056">
    <property type="entry name" value="Glycosyl_Hydrolase_73"/>
</dbReference>
<organism evidence="4 5">
    <name type="scientific">Fructobacillus ficulneus</name>
    <dbReference type="NCBI Taxonomy" id="157463"/>
    <lineage>
        <taxon>Bacteria</taxon>
        <taxon>Bacillati</taxon>
        <taxon>Bacillota</taxon>
        <taxon>Bacilli</taxon>
        <taxon>Lactobacillales</taxon>
        <taxon>Lactobacillaceae</taxon>
        <taxon>Fructobacillus</taxon>
    </lineage>
</organism>
<evidence type="ECO:0000259" key="3">
    <source>
        <dbReference type="SMART" id="SM00047"/>
    </source>
</evidence>
<keyword evidence="5" id="KW-1185">Reference proteome</keyword>
<gene>
    <name evidence="4" type="ORF">FFIC_231560</name>
</gene>
<dbReference type="STRING" id="157463.GCA_001047075_00590"/>
<comment type="similarity">
    <text evidence="1">Belongs to the glycosyl hydrolase 73 family.</text>
</comment>
<sequence>MAKKRKKKKSRKKNKWFKWAKAKRSRRIYIFVLLLFVSLIASTALMSQSMTARRDRITLKKKKQAQEQQLETWAPYAQKMQAKYHIFASISLAQAILESNWNQSTLSKDYNNLYGIKAADNQQGVVIPTQEYENGQWITVDQKFASYKNWQSSMEAHARLISQGTQWNANQYEHVIAAKDFKAASQALVQDGYATDPTYAEKLVQVIEHWYLQRFDLSVKGGKQ</sequence>
<proteinExistence type="inferred from homology"/>
<dbReference type="EMBL" id="DF968000">
    <property type="protein sequence ID" value="GAO99669.1"/>
    <property type="molecule type" value="Genomic_DNA"/>
</dbReference>
<dbReference type="InterPro" id="IPR002901">
    <property type="entry name" value="MGlyc_endo_b_GlcNAc-like_dom"/>
</dbReference>
<dbReference type="Gene3D" id="1.10.530.10">
    <property type="match status" value="1"/>
</dbReference>
<dbReference type="Pfam" id="PF01832">
    <property type="entry name" value="Glucosaminidase"/>
    <property type="match status" value="1"/>
</dbReference>
<name>A0A0K8MIG4_9LACO</name>
<protein>
    <submittedName>
        <fullName evidence="4">N-acetylmuramidase</fullName>
    </submittedName>
</protein>
<dbReference type="SMART" id="SM00047">
    <property type="entry name" value="LYZ2"/>
    <property type="match status" value="1"/>
</dbReference>
<evidence type="ECO:0000256" key="2">
    <source>
        <dbReference type="ARBA" id="ARBA00022801"/>
    </source>
</evidence>
<accession>A0A0K8MIG4</accession>